<comment type="subcellular location">
    <subcellularLocation>
        <location evidence="1">Cytoplasmic vesicle</location>
        <location evidence="1">Clathrin-coated vesicle membrane</location>
        <topology evidence="1">Peripheral membrane protein</topology>
        <orientation evidence="1">Cytoplasmic side</orientation>
    </subcellularLocation>
</comment>
<dbReference type="InterPro" id="IPR050431">
    <property type="entry name" value="Adaptor_comp_med_subunit"/>
</dbReference>
<dbReference type="InterPro" id="IPR022775">
    <property type="entry name" value="AP_mu_sigma_su"/>
</dbReference>
<keyword evidence="5" id="KW-0472">Membrane</keyword>
<accession>A0A1I8IE79</accession>
<feature type="region of interest" description="Disordered" evidence="7">
    <location>
        <begin position="1"/>
        <end position="27"/>
    </location>
</feature>
<proteinExistence type="inferred from homology"/>
<dbReference type="GO" id="GO:0006886">
    <property type="term" value="P:intracellular protein transport"/>
    <property type="evidence" value="ECO:0007669"/>
    <property type="project" value="InterPro"/>
</dbReference>
<dbReference type="SUPFAM" id="SSF64356">
    <property type="entry name" value="SNARE-like"/>
    <property type="match status" value="1"/>
</dbReference>
<keyword evidence="3" id="KW-0813">Transport</keyword>
<dbReference type="Pfam" id="PF00928">
    <property type="entry name" value="Adap_comp_sub"/>
    <property type="match status" value="1"/>
</dbReference>
<evidence type="ECO:0000256" key="2">
    <source>
        <dbReference type="ARBA" id="ARBA00005324"/>
    </source>
</evidence>
<evidence type="ECO:0000259" key="8">
    <source>
        <dbReference type="PROSITE" id="PS51072"/>
    </source>
</evidence>
<comment type="similarity">
    <text evidence="2">Belongs to the adaptor complexes medium subunit family.</text>
</comment>
<keyword evidence="4" id="KW-0653">Protein transport</keyword>
<dbReference type="Pfam" id="PF01217">
    <property type="entry name" value="Clat_adaptor_s"/>
    <property type="match status" value="1"/>
</dbReference>
<evidence type="ECO:0000256" key="6">
    <source>
        <dbReference type="ARBA" id="ARBA00023329"/>
    </source>
</evidence>
<dbReference type="GO" id="GO:0030131">
    <property type="term" value="C:clathrin adaptor complex"/>
    <property type="evidence" value="ECO:0007669"/>
    <property type="project" value="InterPro"/>
</dbReference>
<dbReference type="InterPro" id="IPR018240">
    <property type="entry name" value="Clathrin_mu_CS"/>
</dbReference>
<dbReference type="PRINTS" id="PR00314">
    <property type="entry name" value="CLATHRINADPT"/>
</dbReference>
<dbReference type="GO" id="GO:0016192">
    <property type="term" value="P:vesicle-mediated transport"/>
    <property type="evidence" value="ECO:0007669"/>
    <property type="project" value="InterPro"/>
</dbReference>
<evidence type="ECO:0000256" key="1">
    <source>
        <dbReference type="ARBA" id="ARBA00004145"/>
    </source>
</evidence>
<evidence type="ECO:0000256" key="7">
    <source>
        <dbReference type="SAM" id="MobiDB-lite"/>
    </source>
</evidence>
<dbReference type="CDD" id="cd14835">
    <property type="entry name" value="AP1_Mu_N"/>
    <property type="match status" value="1"/>
</dbReference>
<sequence>LLSGRGGLSHRQRQGVRPEVNSRFQADPAARQTGINAGGGLRPAALVQAQVGQLQPGPGDHVTILPDTAGKAIVDDFLMDGWAINKARQGEPAALFGESASPAHGELFYWQTLASDALGCPDTAVQLGGQPNLLESVSPVAGESNELQQSEKSGRQQTQQQIESAFSNSSAAFEMQAQFGVQPAALVQQAPALFHQHQLRAIRIGLVDMAWQLETGVANCATTAVTKVKEKMRDLLRSKVRKKAAGKQSPWAIYMDQALVFPAVVPAATAPESTSSTPVCQHFSAAAVASQSNAMSASAIYILDTKGKVLISRNYRGDVPMSTIEKFMPLLVEREEEGTVQPVLPCDDAYFMYISHNNVYLVATTRKNANAGLVFTFLHKIADVFVEYFKDLEEESIRDNFVIVYELLDEVMDFGFPQTTDTRILQEFITQESHKLEVAPKLPPAVTNAVSWRSEGIKYRKNEVFLDVIESVNLLVSVSGNVLRSEIVGSVRMRDYLSGMPELRLGLNDKVLFDATGRGKSKSVELEDVKFHQCVRLSRFENDRTISFIPPDGDFELMSYRLNTQVKPLIWVECAAERHAHSRVEYMIKAKSQFKRRSTANNVDIIIPVPADVDSPKFKTTVGSCRYQPESSSLVWSIKAFPGGKEFIMRAHFGLPTVDTDESNGKPPIAVKFEIPYFTVSGIQVRYLKIIEKSGYQALPWVRYITQNGEYQLRTQ</sequence>
<organism evidence="9 10">
    <name type="scientific">Macrostomum lignano</name>
    <dbReference type="NCBI Taxonomy" id="282301"/>
    <lineage>
        <taxon>Eukaryota</taxon>
        <taxon>Metazoa</taxon>
        <taxon>Spiralia</taxon>
        <taxon>Lophotrochozoa</taxon>
        <taxon>Platyhelminthes</taxon>
        <taxon>Rhabditophora</taxon>
        <taxon>Macrostomorpha</taxon>
        <taxon>Macrostomida</taxon>
        <taxon>Macrostomidae</taxon>
        <taxon>Macrostomum</taxon>
    </lineage>
</organism>
<evidence type="ECO:0000256" key="5">
    <source>
        <dbReference type="ARBA" id="ARBA00023136"/>
    </source>
</evidence>
<name>A0A1I8IE79_9PLAT</name>
<feature type="domain" description="MHD" evidence="8">
    <location>
        <begin position="461"/>
        <end position="714"/>
    </location>
</feature>
<dbReference type="InterPro" id="IPR001392">
    <property type="entry name" value="Clathrin_mu"/>
</dbReference>
<evidence type="ECO:0000256" key="4">
    <source>
        <dbReference type="ARBA" id="ARBA00022927"/>
    </source>
</evidence>
<protein>
    <submittedName>
        <fullName evidence="10">MHD domain-containing protein</fullName>
    </submittedName>
</protein>
<evidence type="ECO:0000256" key="3">
    <source>
        <dbReference type="ARBA" id="ARBA00022448"/>
    </source>
</evidence>
<dbReference type="InterPro" id="IPR036168">
    <property type="entry name" value="AP2_Mu_C_sf"/>
</dbReference>
<dbReference type="WBParaSite" id="maker-uti_cns_0011860-snap-gene-0.2-mRNA-1">
    <property type="protein sequence ID" value="maker-uti_cns_0011860-snap-gene-0.2-mRNA-1"/>
    <property type="gene ID" value="maker-uti_cns_0011860-snap-gene-0.2"/>
</dbReference>
<evidence type="ECO:0000313" key="10">
    <source>
        <dbReference type="WBParaSite" id="maker-uti_cns_0011860-snap-gene-0.2-mRNA-1"/>
    </source>
</evidence>
<dbReference type="GO" id="GO:0030665">
    <property type="term" value="C:clathrin-coated vesicle membrane"/>
    <property type="evidence" value="ECO:0007669"/>
    <property type="project" value="UniProtKB-SubCell"/>
</dbReference>
<dbReference type="Proteomes" id="UP000095280">
    <property type="component" value="Unplaced"/>
</dbReference>
<dbReference type="InterPro" id="IPR011012">
    <property type="entry name" value="Longin-like_dom_sf"/>
</dbReference>
<reference evidence="10" key="1">
    <citation type="submission" date="2016-11" db="UniProtKB">
        <authorList>
            <consortium name="WormBaseParasite"/>
        </authorList>
    </citation>
    <scope>IDENTIFICATION</scope>
</reference>
<dbReference type="FunFam" id="3.30.450.60:FF:000006">
    <property type="entry name" value="AP-1 complex subunit mu-1 isoform 1"/>
    <property type="match status" value="1"/>
</dbReference>
<dbReference type="CDD" id="cd09258">
    <property type="entry name" value="AP-1_Mu1A_Cterm"/>
    <property type="match status" value="1"/>
</dbReference>
<dbReference type="Gene3D" id="3.30.450.60">
    <property type="match status" value="1"/>
</dbReference>
<dbReference type="InterPro" id="IPR028565">
    <property type="entry name" value="MHD"/>
</dbReference>
<keyword evidence="9" id="KW-1185">Reference proteome</keyword>
<dbReference type="Gene3D" id="2.60.40.1170">
    <property type="entry name" value="Mu homology domain, subdomain B"/>
    <property type="match status" value="2"/>
</dbReference>
<dbReference type="AlphaFoldDB" id="A0A1I8IE79"/>
<dbReference type="PROSITE" id="PS51072">
    <property type="entry name" value="MHD"/>
    <property type="match status" value="1"/>
</dbReference>
<dbReference type="SUPFAM" id="SSF49447">
    <property type="entry name" value="Second domain of Mu2 adaptin subunit (ap50) of ap2 adaptor"/>
    <property type="match status" value="1"/>
</dbReference>
<dbReference type="PANTHER" id="PTHR10529">
    <property type="entry name" value="AP COMPLEX SUBUNIT MU"/>
    <property type="match status" value="1"/>
</dbReference>
<evidence type="ECO:0000313" key="9">
    <source>
        <dbReference type="Proteomes" id="UP000095280"/>
    </source>
</evidence>
<keyword evidence="6" id="KW-0968">Cytoplasmic vesicle</keyword>
<dbReference type="PROSITE" id="PS00991">
    <property type="entry name" value="CLAT_ADAPTOR_M_2"/>
    <property type="match status" value="1"/>
</dbReference>
<dbReference type="PROSITE" id="PS00990">
    <property type="entry name" value="CLAT_ADAPTOR_M_1"/>
    <property type="match status" value="1"/>
</dbReference>